<organism evidence="4 5">
    <name type="scientific">Stylosanthes scabra</name>
    <dbReference type="NCBI Taxonomy" id="79078"/>
    <lineage>
        <taxon>Eukaryota</taxon>
        <taxon>Viridiplantae</taxon>
        <taxon>Streptophyta</taxon>
        <taxon>Embryophyta</taxon>
        <taxon>Tracheophyta</taxon>
        <taxon>Spermatophyta</taxon>
        <taxon>Magnoliopsida</taxon>
        <taxon>eudicotyledons</taxon>
        <taxon>Gunneridae</taxon>
        <taxon>Pentapetalae</taxon>
        <taxon>rosids</taxon>
        <taxon>fabids</taxon>
        <taxon>Fabales</taxon>
        <taxon>Fabaceae</taxon>
        <taxon>Papilionoideae</taxon>
        <taxon>50 kb inversion clade</taxon>
        <taxon>dalbergioids sensu lato</taxon>
        <taxon>Dalbergieae</taxon>
        <taxon>Pterocarpus clade</taxon>
        <taxon>Stylosanthes</taxon>
    </lineage>
</organism>
<dbReference type="Pfam" id="PF11250">
    <property type="entry name" value="FAF"/>
    <property type="match status" value="1"/>
</dbReference>
<evidence type="ECO:0000259" key="3">
    <source>
        <dbReference type="Pfam" id="PF11250"/>
    </source>
</evidence>
<evidence type="ECO:0000256" key="2">
    <source>
        <dbReference type="SAM" id="MobiDB-lite"/>
    </source>
</evidence>
<dbReference type="PANTHER" id="PTHR33155:SF3">
    <property type="entry name" value="PROTEIN FAF-LIKE, CHLOROPLASTIC"/>
    <property type="match status" value="1"/>
</dbReference>
<evidence type="ECO:0000313" key="4">
    <source>
        <dbReference type="EMBL" id="MED6185126.1"/>
    </source>
</evidence>
<dbReference type="Proteomes" id="UP001341840">
    <property type="component" value="Unassembled WGS sequence"/>
</dbReference>
<feature type="compositionally biased region" description="Basic and acidic residues" evidence="2">
    <location>
        <begin position="226"/>
        <end position="235"/>
    </location>
</feature>
<feature type="compositionally biased region" description="Acidic residues" evidence="2">
    <location>
        <begin position="105"/>
        <end position="118"/>
    </location>
</feature>
<feature type="compositionally biased region" description="Low complexity" evidence="2">
    <location>
        <begin position="43"/>
        <end position="55"/>
    </location>
</feature>
<dbReference type="InterPro" id="IPR021410">
    <property type="entry name" value="FAF"/>
</dbReference>
<comment type="caution">
    <text evidence="4">The sequence shown here is derived from an EMBL/GenBank/DDBJ whole genome shotgun (WGS) entry which is preliminary data.</text>
</comment>
<feature type="compositionally biased region" description="Polar residues" evidence="2">
    <location>
        <begin position="56"/>
        <end position="66"/>
    </location>
</feature>
<reference evidence="4 5" key="1">
    <citation type="journal article" date="2023" name="Plants (Basel)">
        <title>Bridging the Gap: Combining Genomics and Transcriptomics Approaches to Understand Stylosanthes scabra, an Orphan Legume from the Brazilian Caatinga.</title>
        <authorList>
            <person name="Ferreira-Neto J.R.C."/>
            <person name="da Silva M.D."/>
            <person name="Binneck E."/>
            <person name="de Melo N.F."/>
            <person name="da Silva R.H."/>
            <person name="de Melo A.L.T.M."/>
            <person name="Pandolfi V."/>
            <person name="Bustamante F.O."/>
            <person name="Brasileiro-Vidal A.C."/>
            <person name="Benko-Iseppon A.M."/>
        </authorList>
    </citation>
    <scope>NUCLEOTIDE SEQUENCE [LARGE SCALE GENOMIC DNA]</scope>
    <source>
        <tissue evidence="4">Leaves</tissue>
    </source>
</reference>
<dbReference type="InterPro" id="IPR046431">
    <property type="entry name" value="FAF_dom"/>
</dbReference>
<dbReference type="EMBL" id="JASCZI010181650">
    <property type="protein sequence ID" value="MED6185126.1"/>
    <property type="molecule type" value="Genomic_DNA"/>
</dbReference>
<feature type="compositionally biased region" description="Basic and acidic residues" evidence="2">
    <location>
        <begin position="132"/>
        <end position="142"/>
    </location>
</feature>
<feature type="domain" description="FAF" evidence="3">
    <location>
        <begin position="264"/>
        <end position="332"/>
    </location>
</feature>
<evidence type="ECO:0000313" key="5">
    <source>
        <dbReference type="Proteomes" id="UP001341840"/>
    </source>
</evidence>
<feature type="compositionally biased region" description="Low complexity" evidence="2">
    <location>
        <begin position="210"/>
        <end position="225"/>
    </location>
</feature>
<proteinExistence type="inferred from homology"/>
<feature type="region of interest" description="Disordered" evidence="2">
    <location>
        <begin position="203"/>
        <end position="302"/>
    </location>
</feature>
<evidence type="ECO:0000256" key="1">
    <source>
        <dbReference type="ARBA" id="ARBA00008690"/>
    </source>
</evidence>
<accession>A0ABU6WJW6</accession>
<comment type="similarity">
    <text evidence="1">Belongs to the fantastic four family.</text>
</comment>
<feature type="compositionally biased region" description="Low complexity" evidence="2">
    <location>
        <begin position="283"/>
        <end position="294"/>
    </location>
</feature>
<protein>
    <recommendedName>
        <fullName evidence="3">FAF domain-containing protein</fullName>
    </recommendedName>
</protein>
<sequence>MSNMIQTQTMPSFMKREEDETMVKLKQGIVTILGDNSTYIAPSSSASSLRRTLSADMSSKKWTSLPLQEEEKDYQDSFKMKKIASSEELTQHHPTNSYSSSSSSSDEEDKEEEEEEEAERERLAIWSSILKNKKEEQEKSKGGFDTWGSIMSMKSSSSNNNNHNLEMTKSLPVSVTVTPYVHPLVKRSKSSLSDKSLQICTESLGSETGSDTSLFSSSYPSPQSGESEKVVKESEPEPEQEQEENINHVAAITKSKSLSHPRCFPPPLPSLSFHGCNKNQGDSSSSSTTTSSSSLHVKPHRDNGRLVLQAVSLPSNNNFKAQRQDGRLVLTFTNDQQVPEVEEDEEVEESYDDEVMEEEEEFEEEEVFEEDDDYEEEEKEEEEDENEEANEVEVVMEKKAPLVSSGITTTTINSGGANLHRLTLMMNNNKTIGLVNRNINPNWSEKFNNKGMNLEDVNVSVVEMTKSLPQRVARLIPSSPGSTTSPPPPSSFNLNAYEYYWKTPKPSSQLPNINKNTEAIVCGGENQFSSNNNEQLLVLRGKNGDYLVHNFKGCKDSRRSLLFWEPYCVATS</sequence>
<feature type="compositionally biased region" description="Acidic residues" evidence="2">
    <location>
        <begin position="340"/>
        <end position="391"/>
    </location>
</feature>
<feature type="region of interest" description="Disordered" evidence="2">
    <location>
        <begin position="335"/>
        <end position="391"/>
    </location>
</feature>
<name>A0ABU6WJW6_9FABA</name>
<keyword evidence="5" id="KW-1185">Reference proteome</keyword>
<feature type="region of interest" description="Disordered" evidence="2">
    <location>
        <begin position="39"/>
        <end position="167"/>
    </location>
</feature>
<dbReference type="PANTHER" id="PTHR33155">
    <property type="entry name" value="FANTASTIC FOUR-LIKE PROTEIN (DUF3049)"/>
    <property type="match status" value="1"/>
</dbReference>
<gene>
    <name evidence="4" type="ORF">PIB30_054012</name>
</gene>